<sequence>MKRRQVGIFVYDGADHLDIAGPAEVLSLASKYKTEQLLMLYQSKLMPTRPFHVCTISAAGQPIQTHTGVRMQPDYSFTDAPELDILIIPGGSFLAVKAVSGNREVANWIKRHRYIEYICSVCTGSFILNEAGLLDGKRVTTHHLAAGMLQRSNASLQVESKSKIVHDGHIVTSGGVTSGINMALYLVRLILGDKAAARTAAYIEFAEPAASYSGLTKP</sequence>
<dbReference type="EMBL" id="CP041405">
    <property type="protein sequence ID" value="QDM47009.1"/>
    <property type="molecule type" value="Genomic_DNA"/>
</dbReference>
<dbReference type="Gene3D" id="3.40.50.880">
    <property type="match status" value="1"/>
</dbReference>
<organism evidence="3 4">
    <name type="scientific">Paenibacillus thiaminolyticus</name>
    <name type="common">Bacillus thiaminolyticus</name>
    <dbReference type="NCBI Taxonomy" id="49283"/>
    <lineage>
        <taxon>Bacteria</taxon>
        <taxon>Bacillati</taxon>
        <taxon>Bacillota</taxon>
        <taxon>Bacilli</taxon>
        <taxon>Bacillales</taxon>
        <taxon>Paenibacillaceae</taxon>
        <taxon>Paenibacillus</taxon>
    </lineage>
</organism>
<dbReference type="Pfam" id="PF01965">
    <property type="entry name" value="DJ-1_PfpI"/>
    <property type="match status" value="1"/>
</dbReference>
<evidence type="ECO:0000313" key="4">
    <source>
        <dbReference type="Proteomes" id="UP000315377"/>
    </source>
</evidence>
<feature type="domain" description="DJ-1/PfpI" evidence="1">
    <location>
        <begin position="6"/>
        <end position="188"/>
    </location>
</feature>
<dbReference type="Proteomes" id="UP000315377">
    <property type="component" value="Chromosome"/>
</dbReference>
<dbReference type="RefSeq" id="WP_087440103.1">
    <property type="nucleotide sequence ID" value="NZ_CABMNB010000001.1"/>
</dbReference>
<dbReference type="CDD" id="cd03139">
    <property type="entry name" value="GATase1_PfpI_2"/>
    <property type="match status" value="1"/>
</dbReference>
<dbReference type="InterPro" id="IPR002818">
    <property type="entry name" value="DJ-1/PfpI"/>
</dbReference>
<dbReference type="InterPro" id="IPR029062">
    <property type="entry name" value="Class_I_gatase-like"/>
</dbReference>
<evidence type="ECO:0000313" key="3">
    <source>
        <dbReference type="EMBL" id="QDM47009.1"/>
    </source>
</evidence>
<protein>
    <submittedName>
        <fullName evidence="3">DJ-1/PfpI family protein</fullName>
    </submittedName>
</protein>
<name>A0AAP9DZF5_PANTH</name>
<keyword evidence="5" id="KW-1185">Reference proteome</keyword>
<evidence type="ECO:0000259" key="1">
    <source>
        <dbReference type="Pfam" id="PF01965"/>
    </source>
</evidence>
<reference evidence="2 5" key="2">
    <citation type="submission" date="2022-05" db="EMBL/GenBank/DDBJ databases">
        <title>Genome Sequencing of Bee-Associated Microbes.</title>
        <authorList>
            <person name="Dunlap C."/>
        </authorList>
    </citation>
    <scope>NUCLEOTIDE SEQUENCE [LARGE SCALE GENOMIC DNA]</scope>
    <source>
        <strain evidence="2 5">NRRL B-14613</strain>
    </source>
</reference>
<gene>
    <name evidence="3" type="ORF">FLT43_28715</name>
    <name evidence="2" type="ORF">M5W83_04600</name>
</gene>
<dbReference type="SUPFAM" id="SSF52317">
    <property type="entry name" value="Class I glutamine amidotransferase-like"/>
    <property type="match status" value="1"/>
</dbReference>
<evidence type="ECO:0000313" key="5">
    <source>
        <dbReference type="Proteomes" id="UP001209276"/>
    </source>
</evidence>
<dbReference type="Proteomes" id="UP001209276">
    <property type="component" value="Unassembled WGS sequence"/>
</dbReference>
<evidence type="ECO:0000313" key="2">
    <source>
        <dbReference type="EMBL" id="MCY9606439.1"/>
    </source>
</evidence>
<dbReference type="AlphaFoldDB" id="A0AAP9DZF5"/>
<dbReference type="PANTHER" id="PTHR43130">
    <property type="entry name" value="ARAC-FAMILY TRANSCRIPTIONAL REGULATOR"/>
    <property type="match status" value="1"/>
</dbReference>
<proteinExistence type="predicted"/>
<reference evidence="3 4" key="1">
    <citation type="submission" date="2019-07" db="EMBL/GenBank/DDBJ databases">
        <title>Paenibacillus thiaminolyticus NRRL B-4156.</title>
        <authorList>
            <person name="Hehnly C."/>
            <person name="Zhang L."/>
        </authorList>
    </citation>
    <scope>NUCLEOTIDE SEQUENCE [LARGE SCALE GENOMIC DNA]</scope>
    <source>
        <strain evidence="3 4">NRRL B-4156</strain>
    </source>
</reference>
<accession>A0AAP9DZF5</accession>
<dbReference type="InterPro" id="IPR052158">
    <property type="entry name" value="INH-QAR"/>
</dbReference>
<dbReference type="GeneID" id="76999945"/>
<dbReference type="PANTHER" id="PTHR43130:SF3">
    <property type="entry name" value="HTH-TYPE TRANSCRIPTIONAL REGULATOR RV1931C"/>
    <property type="match status" value="1"/>
</dbReference>
<dbReference type="GO" id="GO:0006355">
    <property type="term" value="P:regulation of DNA-templated transcription"/>
    <property type="evidence" value="ECO:0007669"/>
    <property type="project" value="TreeGrafter"/>
</dbReference>
<dbReference type="EMBL" id="JAMDMM010000011">
    <property type="protein sequence ID" value="MCY9606439.1"/>
    <property type="molecule type" value="Genomic_DNA"/>
</dbReference>